<organism evidence="2 3">
    <name type="scientific">Belnapia rosea</name>
    <dbReference type="NCBI Taxonomy" id="938405"/>
    <lineage>
        <taxon>Bacteria</taxon>
        <taxon>Pseudomonadati</taxon>
        <taxon>Pseudomonadota</taxon>
        <taxon>Alphaproteobacteria</taxon>
        <taxon>Acetobacterales</taxon>
        <taxon>Roseomonadaceae</taxon>
        <taxon>Belnapia</taxon>
    </lineage>
</organism>
<gene>
    <name evidence="2" type="ORF">SAMN04487779_100973</name>
</gene>
<reference evidence="2 3" key="1">
    <citation type="submission" date="2016-10" db="EMBL/GenBank/DDBJ databases">
        <authorList>
            <person name="de Groot N.N."/>
        </authorList>
    </citation>
    <scope>NUCLEOTIDE SEQUENCE [LARGE SCALE GENOMIC DNA]</scope>
    <source>
        <strain evidence="2 3">CPCC 100156</strain>
    </source>
</reference>
<protein>
    <submittedName>
        <fullName evidence="2">Carboxymethylenebutenolidase</fullName>
    </submittedName>
</protein>
<proteinExistence type="predicted"/>
<dbReference type="InterPro" id="IPR029058">
    <property type="entry name" value="AB_hydrolase_fold"/>
</dbReference>
<evidence type="ECO:0000313" key="3">
    <source>
        <dbReference type="Proteomes" id="UP000198925"/>
    </source>
</evidence>
<dbReference type="AlphaFoldDB" id="A0A1G6VK17"/>
<keyword evidence="3" id="KW-1185">Reference proteome</keyword>
<dbReference type="PANTHER" id="PTHR46623:SF6">
    <property type="entry name" value="ALPHA_BETA-HYDROLASES SUPERFAMILY PROTEIN"/>
    <property type="match status" value="1"/>
</dbReference>
<sequence>MPTIELTAADGHVLSAYTAGPPEAKAGLVVVQEIFGVNRHMRRVCDDFAAAGYAVVSPALFDRAERGTELGYEGGDIQRGLGLRGQIDPGKTLLDILAAAAALPRGLKRGIVGYCWGGTIAWHGATRSSAFSASVGWYGGGIAAARDEKPTCPVQLHFGETDGSIPMTDVEAIRQAQPGVEVFVYPGAGHGFGCEERGSYVPADAARAQERTLAFFAAHLG</sequence>
<dbReference type="RefSeq" id="WP_090561678.1">
    <property type="nucleotide sequence ID" value="NZ_FMXZ01000002.1"/>
</dbReference>
<dbReference type="Proteomes" id="UP000198925">
    <property type="component" value="Unassembled WGS sequence"/>
</dbReference>
<dbReference type="Gene3D" id="3.40.50.1820">
    <property type="entry name" value="alpha/beta hydrolase"/>
    <property type="match status" value="1"/>
</dbReference>
<evidence type="ECO:0000313" key="2">
    <source>
        <dbReference type="EMBL" id="SDD53753.1"/>
    </source>
</evidence>
<dbReference type="OrthoDB" id="9771666at2"/>
<dbReference type="STRING" id="938405.SAMN02927895_01402"/>
<feature type="domain" description="Dienelactone hydrolase" evidence="1">
    <location>
        <begin position="15"/>
        <end position="219"/>
    </location>
</feature>
<dbReference type="EMBL" id="FMZX01000009">
    <property type="protein sequence ID" value="SDD53753.1"/>
    <property type="molecule type" value="Genomic_DNA"/>
</dbReference>
<dbReference type="Pfam" id="PF01738">
    <property type="entry name" value="DLH"/>
    <property type="match status" value="1"/>
</dbReference>
<dbReference type="SUPFAM" id="SSF53474">
    <property type="entry name" value="alpha/beta-Hydrolases"/>
    <property type="match status" value="1"/>
</dbReference>
<dbReference type="PANTHER" id="PTHR46623">
    <property type="entry name" value="CARBOXYMETHYLENEBUTENOLIDASE-RELATED"/>
    <property type="match status" value="1"/>
</dbReference>
<accession>A0A1G6VK17</accession>
<dbReference type="GO" id="GO:0016787">
    <property type="term" value="F:hydrolase activity"/>
    <property type="evidence" value="ECO:0007669"/>
    <property type="project" value="InterPro"/>
</dbReference>
<evidence type="ECO:0000259" key="1">
    <source>
        <dbReference type="Pfam" id="PF01738"/>
    </source>
</evidence>
<dbReference type="InterPro" id="IPR051049">
    <property type="entry name" value="Dienelactone_hydrolase-like"/>
</dbReference>
<dbReference type="InterPro" id="IPR002925">
    <property type="entry name" value="Dienelactn_hydro"/>
</dbReference>
<name>A0A1G6VK17_9PROT</name>